<comment type="caution">
    <text evidence="1">The sequence shown here is derived from an EMBL/GenBank/DDBJ whole genome shotgun (WGS) entry which is preliminary data.</text>
</comment>
<dbReference type="GeneID" id="302994740"/>
<proteinExistence type="predicted"/>
<sequence>MKIDYELLHRSMIERTNTYASRIKTIYRGAFDRIIEIIKECDLEDDKPFNFTDYGYSEDVTPVFRNMYSQLYQEYRKDITFEFNKANKDNDNLVKAIFGARSIEDNHYAKFFHRNMEALDAFFTRKNNGMNLSQRVWMYVGLFKQELQDTIDLALGEGTAANSLAARIKHLLNEPDRFYRRFRVKTGEDENGNPIYGRIWKRRIYDRKTGLYQWVNEDPRKYHPGMGVYRSSARNAQRLARTETNIAYRTADYNRWQTFDFVVGCEIKVSNNHPYPDICDDLAGFYPKDFKWTGWHPNCRCYMVPVLAAEYEIQDMIGKLMENKSSKLVDSDNEIKKMPQCFTTWLDQNWERYQASKKKGTLPYWIKDNERYFKKAS</sequence>
<dbReference type="AlphaFoldDB" id="A0A4Y8VQK6"/>
<keyword evidence="2" id="KW-1185">Reference proteome</keyword>
<gene>
    <name evidence="1" type="ORF">EXN75_05445</name>
</gene>
<dbReference type="EMBL" id="SGVY01000010">
    <property type="protein sequence ID" value="TFH82780.1"/>
    <property type="molecule type" value="Genomic_DNA"/>
</dbReference>
<dbReference type="OrthoDB" id="661150at2"/>
<evidence type="ECO:0008006" key="3">
    <source>
        <dbReference type="Google" id="ProtNLM"/>
    </source>
</evidence>
<dbReference type="RefSeq" id="WP_134843061.1">
    <property type="nucleotide sequence ID" value="NZ_SGVY01000010.1"/>
</dbReference>
<protein>
    <recommendedName>
        <fullName evidence="3">Phage head morphogenesis domain-containing protein</fullName>
    </recommendedName>
</protein>
<accession>A0A4Y8VQK6</accession>
<name>A0A4Y8VQK6_9BACT</name>
<reference evidence="1 2" key="1">
    <citation type="submission" date="2019-02" db="EMBL/GenBank/DDBJ databases">
        <title>Draft Genome Sequence of the Prevotella sp. BCRC 81118, Isolated from Human Feces.</title>
        <authorList>
            <person name="Huang C.-H."/>
        </authorList>
    </citation>
    <scope>NUCLEOTIDE SEQUENCE [LARGE SCALE GENOMIC DNA]</scope>
    <source>
        <strain evidence="1 2">BCRC 81118</strain>
    </source>
</reference>
<dbReference type="Proteomes" id="UP000297872">
    <property type="component" value="Unassembled WGS sequence"/>
</dbReference>
<evidence type="ECO:0000313" key="2">
    <source>
        <dbReference type="Proteomes" id="UP000297872"/>
    </source>
</evidence>
<evidence type="ECO:0000313" key="1">
    <source>
        <dbReference type="EMBL" id="TFH82780.1"/>
    </source>
</evidence>
<organism evidence="1 2">
    <name type="scientific">Segatella hominis</name>
    <dbReference type="NCBI Taxonomy" id="2518605"/>
    <lineage>
        <taxon>Bacteria</taxon>
        <taxon>Pseudomonadati</taxon>
        <taxon>Bacteroidota</taxon>
        <taxon>Bacteroidia</taxon>
        <taxon>Bacteroidales</taxon>
        <taxon>Prevotellaceae</taxon>
        <taxon>Segatella</taxon>
    </lineage>
</organism>